<feature type="region of interest" description="Disordered" evidence="1">
    <location>
        <begin position="98"/>
        <end position="166"/>
    </location>
</feature>
<sequence length="453" mass="51939">MDELSKGPEKGNELPTTKPIDNYSGCCEQAIQGKKLQVTEYEGLEKHTIDAQIHGSREFSSKERIRGSLPTSICADQDTSRSVKSENNEITFSHQVKIKEPKLSSERHDEEQYKNDKIVQEACPEENLESRVKGLEQKETDDEKSGSDKSESNSLGEHCRSKQSHHSHLVNMDHMHILPAYPSNSITNRRIVENLSPDSEGSNEEYCSFDGFRFFVAKPHLEGTHQSNEEKFTNYLDEQESDMSPPILNANAIQRHFQDVMNMTSFQPFIDPEARNQGYVISDLFKLDGANNEEQIKLDNKVTSADERAAHFSYKKTDCQKHTSMQNVSSSKAKVKTGRCRGDRRTDSSNSALSLCTGGVGNLANPIPLSLNHEQFSTVYKAFEEEREFNTYIRFIVPMLQKRWLEYLNLIPDQLYQFELENARNLGSAPEVIEMLEDRDRYVWQLVEELRFY</sequence>
<proteinExistence type="predicted"/>
<protein>
    <submittedName>
        <fullName evidence="2">Uncharacterized protein</fullName>
    </submittedName>
</protein>
<accession>A0ABD3VG19</accession>
<evidence type="ECO:0000313" key="2">
    <source>
        <dbReference type="EMBL" id="KAL3860430.1"/>
    </source>
</evidence>
<name>A0ABD3VG19_SINWO</name>
<feature type="compositionally biased region" description="Basic and acidic residues" evidence="1">
    <location>
        <begin position="1"/>
        <end position="12"/>
    </location>
</feature>
<evidence type="ECO:0000256" key="1">
    <source>
        <dbReference type="SAM" id="MobiDB-lite"/>
    </source>
</evidence>
<keyword evidence="3" id="KW-1185">Reference proteome</keyword>
<dbReference type="EMBL" id="JBJQND010000012">
    <property type="protein sequence ID" value="KAL3860430.1"/>
    <property type="molecule type" value="Genomic_DNA"/>
</dbReference>
<comment type="caution">
    <text evidence="2">The sequence shown here is derived from an EMBL/GenBank/DDBJ whole genome shotgun (WGS) entry which is preliminary data.</text>
</comment>
<organism evidence="2 3">
    <name type="scientific">Sinanodonta woodiana</name>
    <name type="common">Chinese pond mussel</name>
    <name type="synonym">Anodonta woodiana</name>
    <dbReference type="NCBI Taxonomy" id="1069815"/>
    <lineage>
        <taxon>Eukaryota</taxon>
        <taxon>Metazoa</taxon>
        <taxon>Spiralia</taxon>
        <taxon>Lophotrochozoa</taxon>
        <taxon>Mollusca</taxon>
        <taxon>Bivalvia</taxon>
        <taxon>Autobranchia</taxon>
        <taxon>Heteroconchia</taxon>
        <taxon>Palaeoheterodonta</taxon>
        <taxon>Unionida</taxon>
        <taxon>Unionoidea</taxon>
        <taxon>Unionidae</taxon>
        <taxon>Unioninae</taxon>
        <taxon>Sinanodonta</taxon>
    </lineage>
</organism>
<dbReference type="AlphaFoldDB" id="A0ABD3VG19"/>
<dbReference type="Proteomes" id="UP001634394">
    <property type="component" value="Unassembled WGS sequence"/>
</dbReference>
<gene>
    <name evidence="2" type="ORF">ACJMK2_010554</name>
</gene>
<feature type="compositionally biased region" description="Basic and acidic residues" evidence="1">
    <location>
        <begin position="98"/>
        <end position="119"/>
    </location>
</feature>
<reference evidence="2 3" key="1">
    <citation type="submission" date="2024-11" db="EMBL/GenBank/DDBJ databases">
        <title>Chromosome-level genome assembly of the freshwater bivalve Anodonta woodiana.</title>
        <authorList>
            <person name="Chen X."/>
        </authorList>
    </citation>
    <scope>NUCLEOTIDE SEQUENCE [LARGE SCALE GENOMIC DNA]</scope>
    <source>
        <strain evidence="2">MN2024</strain>
        <tissue evidence="2">Gills</tissue>
    </source>
</reference>
<evidence type="ECO:0000313" key="3">
    <source>
        <dbReference type="Proteomes" id="UP001634394"/>
    </source>
</evidence>
<feature type="compositionally biased region" description="Basic and acidic residues" evidence="1">
    <location>
        <begin position="128"/>
        <end position="151"/>
    </location>
</feature>
<feature type="region of interest" description="Disordered" evidence="1">
    <location>
        <begin position="1"/>
        <end position="22"/>
    </location>
</feature>